<organism evidence="3 4">
    <name type="scientific">Flavobacterium rhizosphaerae</name>
    <dbReference type="NCBI Taxonomy" id="3163298"/>
    <lineage>
        <taxon>Bacteria</taxon>
        <taxon>Pseudomonadati</taxon>
        <taxon>Bacteroidota</taxon>
        <taxon>Flavobacteriia</taxon>
        <taxon>Flavobacteriales</taxon>
        <taxon>Flavobacteriaceae</taxon>
        <taxon>Flavobacterium</taxon>
    </lineage>
</organism>
<proteinExistence type="predicted"/>
<protein>
    <submittedName>
        <fullName evidence="3">VanZ family protein</fullName>
    </submittedName>
</protein>
<dbReference type="RefSeq" id="WP_408085201.1">
    <property type="nucleotide sequence ID" value="NZ_JBELPZ010000010.1"/>
</dbReference>
<evidence type="ECO:0000313" key="3">
    <source>
        <dbReference type="EMBL" id="MFL9844941.1"/>
    </source>
</evidence>
<feature type="transmembrane region" description="Helical" evidence="1">
    <location>
        <begin position="72"/>
        <end position="90"/>
    </location>
</feature>
<dbReference type="InterPro" id="IPR006976">
    <property type="entry name" value="VanZ-like"/>
</dbReference>
<evidence type="ECO:0000256" key="1">
    <source>
        <dbReference type="SAM" id="Phobius"/>
    </source>
</evidence>
<feature type="transmembrane region" description="Helical" evidence="1">
    <location>
        <begin position="127"/>
        <end position="144"/>
    </location>
</feature>
<feature type="transmembrane region" description="Helical" evidence="1">
    <location>
        <begin position="12"/>
        <end position="28"/>
    </location>
</feature>
<dbReference type="Proteomes" id="UP001629156">
    <property type="component" value="Unassembled WGS sequence"/>
</dbReference>
<gene>
    <name evidence="3" type="ORF">ABS766_10980</name>
</gene>
<dbReference type="PANTHER" id="PTHR36834">
    <property type="entry name" value="MEMBRANE PROTEIN-RELATED"/>
    <property type="match status" value="1"/>
</dbReference>
<feature type="transmembrane region" description="Helical" evidence="1">
    <location>
        <begin position="97"/>
        <end position="121"/>
    </location>
</feature>
<keyword evidence="4" id="KW-1185">Reference proteome</keyword>
<reference evidence="3 4" key="1">
    <citation type="submission" date="2024-06" db="EMBL/GenBank/DDBJ databases">
        <authorList>
            <person name="Kaempfer P."/>
            <person name="Viver T."/>
        </authorList>
    </citation>
    <scope>NUCLEOTIDE SEQUENCE [LARGE SCALE GENOMIC DNA]</scope>
    <source>
        <strain evidence="3 4">ST-119</strain>
    </source>
</reference>
<evidence type="ECO:0000259" key="2">
    <source>
        <dbReference type="Pfam" id="PF04892"/>
    </source>
</evidence>
<dbReference type="InterPro" id="IPR053150">
    <property type="entry name" value="Teicoplanin_resist-assoc"/>
</dbReference>
<keyword evidence="1" id="KW-1133">Transmembrane helix</keyword>
<feature type="domain" description="VanZ-like" evidence="2">
    <location>
        <begin position="16"/>
        <end position="142"/>
    </location>
</feature>
<name>A0ABW8YX96_9FLAO</name>
<dbReference type="PANTHER" id="PTHR36834:SF2">
    <property type="entry name" value="MEMBRANE PROTEIN"/>
    <property type="match status" value="1"/>
</dbReference>
<evidence type="ECO:0000313" key="4">
    <source>
        <dbReference type="Proteomes" id="UP001629156"/>
    </source>
</evidence>
<sequence length="149" mass="17416">MEKLPYVIWAKVLAYMYMIALVYLTMFLNERIEGRFLDVDNVNLNLFSNKIAEFQNFSQQHISQKKFLLEELIGNIFLFLPFPFALYIVTKKSFGTLRVFTVMFCCILLIETLQFLLKIGIFDIDDMVLNSTGGLIGLGLFNYLRKDKK</sequence>
<dbReference type="EMBL" id="JBELPZ010000010">
    <property type="protein sequence ID" value="MFL9844941.1"/>
    <property type="molecule type" value="Genomic_DNA"/>
</dbReference>
<keyword evidence="1" id="KW-0472">Membrane</keyword>
<comment type="caution">
    <text evidence="3">The sequence shown here is derived from an EMBL/GenBank/DDBJ whole genome shotgun (WGS) entry which is preliminary data.</text>
</comment>
<accession>A0ABW8YX96</accession>
<keyword evidence="1" id="KW-0812">Transmembrane</keyword>
<dbReference type="Pfam" id="PF04892">
    <property type="entry name" value="VanZ"/>
    <property type="match status" value="1"/>
</dbReference>